<feature type="transmembrane region" description="Helical" evidence="1">
    <location>
        <begin position="143"/>
        <end position="162"/>
    </location>
</feature>
<evidence type="ECO:0000313" key="2">
    <source>
        <dbReference type="EMBL" id="RIV21134.1"/>
    </source>
</evidence>
<dbReference type="Proteomes" id="UP000283523">
    <property type="component" value="Unassembled WGS sequence"/>
</dbReference>
<keyword evidence="3" id="KW-1185">Reference proteome</keyword>
<dbReference type="AlphaFoldDB" id="A0A418M5J6"/>
<keyword evidence="1" id="KW-1133">Transmembrane helix</keyword>
<keyword evidence="1" id="KW-0472">Membrane</keyword>
<dbReference type="EMBL" id="QXED01000005">
    <property type="protein sequence ID" value="RIV21134.1"/>
    <property type="molecule type" value="Genomic_DNA"/>
</dbReference>
<comment type="caution">
    <text evidence="2">The sequence shown here is derived from an EMBL/GenBank/DDBJ whole genome shotgun (WGS) entry which is preliminary data.</text>
</comment>
<evidence type="ECO:0000313" key="3">
    <source>
        <dbReference type="Proteomes" id="UP000283523"/>
    </source>
</evidence>
<protein>
    <submittedName>
        <fullName evidence="2">Uncharacterized protein</fullName>
    </submittedName>
</protein>
<dbReference type="RefSeq" id="WP_119668925.1">
    <property type="nucleotide sequence ID" value="NZ_QXED01000005.1"/>
</dbReference>
<reference evidence="2 3" key="1">
    <citation type="submission" date="2018-08" db="EMBL/GenBank/DDBJ databases">
        <title>Fibrisoma montanum sp. nov., isolated from Danxia mountain soil.</title>
        <authorList>
            <person name="Huang Y."/>
        </authorList>
    </citation>
    <scope>NUCLEOTIDE SEQUENCE [LARGE SCALE GENOMIC DNA]</scope>
    <source>
        <strain evidence="2 3">HYT19</strain>
    </source>
</reference>
<sequence>MKALDRQQIGILYDYLVRNCSDTRLARELLDHLACEVEHYMWIGLPFDKAFEKVQLDVDTQAIRQLQQTYHHELADADQLQTATLDDIVFENRNKAYGAYDLRQSYTIAMRNALILTIGLFLMLMALLVAMKERTWSYTSLSGIMWLVGLCATTFAGGNWYWQNIRQKLLTPEQY</sequence>
<accession>A0A418M5J6</accession>
<evidence type="ECO:0000256" key="1">
    <source>
        <dbReference type="SAM" id="Phobius"/>
    </source>
</evidence>
<proteinExistence type="predicted"/>
<feature type="transmembrane region" description="Helical" evidence="1">
    <location>
        <begin position="113"/>
        <end position="131"/>
    </location>
</feature>
<organism evidence="2 3">
    <name type="scientific">Fibrisoma montanum</name>
    <dbReference type="NCBI Taxonomy" id="2305895"/>
    <lineage>
        <taxon>Bacteria</taxon>
        <taxon>Pseudomonadati</taxon>
        <taxon>Bacteroidota</taxon>
        <taxon>Cytophagia</taxon>
        <taxon>Cytophagales</taxon>
        <taxon>Spirosomataceae</taxon>
        <taxon>Fibrisoma</taxon>
    </lineage>
</organism>
<name>A0A418M5J6_9BACT</name>
<keyword evidence="1" id="KW-0812">Transmembrane</keyword>
<gene>
    <name evidence="2" type="ORF">DYU11_17045</name>
</gene>
<dbReference type="OrthoDB" id="951650at2"/>